<dbReference type="InterPro" id="IPR032466">
    <property type="entry name" value="Metal_Hydrolase"/>
</dbReference>
<feature type="binding site" evidence="6">
    <location>
        <position position="275"/>
    </location>
    <ligand>
        <name>substrate</name>
    </ligand>
</feature>
<evidence type="ECO:0000313" key="7">
    <source>
        <dbReference type="EMBL" id="KKW35181.1"/>
    </source>
</evidence>
<feature type="binding site" evidence="6">
    <location>
        <position position="271"/>
    </location>
    <ligand>
        <name>Zn(2+)</name>
        <dbReference type="ChEBI" id="CHEBI:29105"/>
        <label>1</label>
    </ligand>
</feature>
<feature type="binding site" evidence="6">
    <location>
        <begin position="26"/>
        <end position="28"/>
    </location>
    <ligand>
        <name>substrate</name>
    </ligand>
</feature>
<evidence type="ECO:0000256" key="3">
    <source>
        <dbReference type="ARBA" id="ARBA00022801"/>
    </source>
</evidence>
<gene>
    <name evidence="6" type="primary">pyrC</name>
    <name evidence="7" type="ORF">UY83_C0015G0004</name>
</gene>
<dbReference type="PANTHER" id="PTHR43137">
    <property type="entry name" value="DIHYDROOROTASE"/>
    <property type="match status" value="1"/>
</dbReference>
<evidence type="ECO:0000256" key="6">
    <source>
        <dbReference type="HAMAP-Rule" id="MF_00219"/>
    </source>
</evidence>
<dbReference type="Gene3D" id="3.20.20.140">
    <property type="entry name" value="Metal-dependent hydrolases"/>
    <property type="match status" value="1"/>
</dbReference>
<feature type="binding site" evidence="6">
    <location>
        <position position="197"/>
    </location>
    <ligand>
        <name>Zn(2+)</name>
        <dbReference type="ChEBI" id="CHEBI:29105"/>
        <label>2</label>
    </ligand>
</feature>
<comment type="caution">
    <text evidence="6">Lacks conserved residue(s) required for the propagation of feature annotation.</text>
</comment>
<feature type="binding site" description="via carbamate group" evidence="6">
    <location>
        <position position="111"/>
    </location>
    <ligand>
        <name>Zn(2+)</name>
        <dbReference type="ChEBI" id="CHEBI:29105"/>
        <label>1</label>
    </ligand>
</feature>
<comment type="function">
    <text evidence="1 6">Catalyzes the reversible cyclization of carbamoyl aspartate to dihydroorotate.</text>
</comment>
<keyword evidence="5 6" id="KW-0665">Pyrimidine biosynthesis</keyword>
<evidence type="ECO:0000256" key="2">
    <source>
        <dbReference type="ARBA" id="ARBA00022723"/>
    </source>
</evidence>
<comment type="caution">
    <text evidence="7">The sequence shown here is derived from an EMBL/GenBank/DDBJ whole genome shotgun (WGS) entry which is preliminary data.</text>
</comment>
<proteinExistence type="inferred from homology"/>
<evidence type="ECO:0000313" key="8">
    <source>
        <dbReference type="Proteomes" id="UP000034740"/>
    </source>
</evidence>
<dbReference type="EC" id="3.5.2.3" evidence="6"/>
<dbReference type="InterPro" id="IPR004721">
    <property type="entry name" value="DHOdimr"/>
</dbReference>
<dbReference type="AlphaFoldDB" id="A0A0G1XW46"/>
<reference evidence="7 8" key="1">
    <citation type="journal article" date="2015" name="Nature">
        <title>rRNA introns, odd ribosomes, and small enigmatic genomes across a large radiation of phyla.</title>
        <authorList>
            <person name="Brown C.T."/>
            <person name="Hug L.A."/>
            <person name="Thomas B.C."/>
            <person name="Sharon I."/>
            <person name="Castelle C.J."/>
            <person name="Singh A."/>
            <person name="Wilkins M.J."/>
            <person name="Williams K.H."/>
            <person name="Banfield J.F."/>
        </authorList>
    </citation>
    <scope>NUCLEOTIDE SEQUENCE [LARGE SCALE GENOMIC DNA]</scope>
</reference>
<dbReference type="InterPro" id="IPR002195">
    <property type="entry name" value="Dihydroorotase_CS"/>
</dbReference>
<dbReference type="EMBL" id="LCRO01000015">
    <property type="protein sequence ID" value="KKW35181.1"/>
    <property type="molecule type" value="Genomic_DNA"/>
</dbReference>
<feature type="binding site" evidence="6">
    <location>
        <position position="26"/>
    </location>
    <ligand>
        <name>Zn(2+)</name>
        <dbReference type="ChEBI" id="CHEBI:29105"/>
        <label>1</label>
    </ligand>
</feature>
<feature type="binding site" description="via carbamate group" evidence="6">
    <location>
        <position position="111"/>
    </location>
    <ligand>
        <name>Zn(2+)</name>
        <dbReference type="ChEBI" id="CHEBI:29105"/>
        <label>2</label>
    </ligand>
</feature>
<name>A0A0G1XW46_9BACT</name>
<dbReference type="UniPathway" id="UPA00070">
    <property type="reaction ID" value="UER00117"/>
</dbReference>
<organism evidence="7 8">
    <name type="scientific">Candidatus Adlerbacteria bacterium GW2011_GWA1_54_10</name>
    <dbReference type="NCBI Taxonomy" id="1618605"/>
    <lineage>
        <taxon>Bacteria</taxon>
        <taxon>Candidatus Adleribacteriota</taxon>
    </lineage>
</organism>
<comment type="similarity">
    <text evidence="6">Belongs to the metallo-dependent hydrolases superfamily. DHOase family. Class II DHOase subfamily.</text>
</comment>
<evidence type="ECO:0000256" key="4">
    <source>
        <dbReference type="ARBA" id="ARBA00022833"/>
    </source>
</evidence>
<dbReference type="SUPFAM" id="SSF51556">
    <property type="entry name" value="Metallo-dependent hydrolases"/>
    <property type="match status" value="1"/>
</dbReference>
<feature type="modified residue" description="N6-carboxylysine" evidence="6">
    <location>
        <position position="111"/>
    </location>
</feature>
<dbReference type="Proteomes" id="UP000034740">
    <property type="component" value="Unassembled WGS sequence"/>
</dbReference>
<keyword evidence="4 6" id="KW-0862">Zinc</keyword>
<dbReference type="PANTHER" id="PTHR43137:SF1">
    <property type="entry name" value="DIHYDROOROTASE"/>
    <property type="match status" value="1"/>
</dbReference>
<comment type="catalytic activity">
    <reaction evidence="6">
        <text>(S)-dihydroorotate + H2O = N-carbamoyl-L-aspartate + H(+)</text>
        <dbReference type="Rhea" id="RHEA:24296"/>
        <dbReference type="ChEBI" id="CHEBI:15377"/>
        <dbReference type="ChEBI" id="CHEBI:15378"/>
        <dbReference type="ChEBI" id="CHEBI:30864"/>
        <dbReference type="ChEBI" id="CHEBI:32814"/>
        <dbReference type="EC" id="3.5.2.3"/>
    </reaction>
</comment>
<dbReference type="GO" id="GO:0044205">
    <property type="term" value="P:'de novo' UMP biosynthetic process"/>
    <property type="evidence" value="ECO:0007669"/>
    <property type="project" value="UniProtKB-UniRule"/>
</dbReference>
<comment type="subunit">
    <text evidence="6">Homodimer.</text>
</comment>
<dbReference type="PIRSF" id="PIRSF001237">
    <property type="entry name" value="DHOdimr"/>
    <property type="match status" value="1"/>
</dbReference>
<dbReference type="PROSITE" id="PS00483">
    <property type="entry name" value="DIHYDROOROTASE_2"/>
    <property type="match status" value="1"/>
</dbReference>
<feature type="binding site" evidence="6">
    <location>
        <position position="155"/>
    </location>
    <ligand>
        <name>Zn(2+)</name>
        <dbReference type="ChEBI" id="CHEBI:29105"/>
        <label>2</label>
    </ligand>
</feature>
<feature type="active site" evidence="6">
    <location>
        <position position="271"/>
    </location>
</feature>
<evidence type="ECO:0000256" key="1">
    <source>
        <dbReference type="ARBA" id="ARBA00002368"/>
    </source>
</evidence>
<feature type="binding site" evidence="6">
    <location>
        <position position="24"/>
    </location>
    <ligand>
        <name>Zn(2+)</name>
        <dbReference type="ChEBI" id="CHEBI:29105"/>
        <label>1</label>
    </ligand>
</feature>
<protein>
    <recommendedName>
        <fullName evidence="6">Dihydroorotase</fullName>
        <shortName evidence="6">DHOase</shortName>
        <ecNumber evidence="6">3.5.2.3</ecNumber>
    </recommendedName>
</protein>
<dbReference type="GO" id="GO:0008270">
    <property type="term" value="F:zinc ion binding"/>
    <property type="evidence" value="ECO:0007669"/>
    <property type="project" value="UniProtKB-UniRule"/>
</dbReference>
<dbReference type="HAMAP" id="MF_00219">
    <property type="entry name" value="PyrC_classII"/>
    <property type="match status" value="1"/>
</dbReference>
<dbReference type="PATRIC" id="fig|1618605.3.peg.634"/>
<keyword evidence="2 6" id="KW-0479">Metal-binding</keyword>
<evidence type="ECO:0000256" key="5">
    <source>
        <dbReference type="ARBA" id="ARBA00022975"/>
    </source>
</evidence>
<comment type="pathway">
    <text evidence="6">Pyrimidine metabolism; UMP biosynthesis via de novo pathway; (S)-dihydroorotate from bicarbonate: step 3/3.</text>
</comment>
<feature type="binding site" evidence="6">
    <location>
        <position position="52"/>
    </location>
    <ligand>
        <name>substrate</name>
    </ligand>
</feature>
<comment type="cofactor">
    <cofactor evidence="6">
        <name>Zn(2+)</name>
        <dbReference type="ChEBI" id="CHEBI:29105"/>
    </cofactor>
    <text evidence="6">Binds 2 Zn(2+) ions per subunit.</text>
</comment>
<feature type="binding site" evidence="6">
    <location>
        <position position="155"/>
    </location>
    <ligand>
        <name>substrate</name>
    </ligand>
</feature>
<dbReference type="GO" id="GO:0004151">
    <property type="term" value="F:dihydroorotase activity"/>
    <property type="evidence" value="ECO:0007669"/>
    <property type="project" value="UniProtKB-UniRule"/>
</dbReference>
<sequence>MKIIRDEANGEAVRINMRKPYDMHQHLRRDAMLKLVAPMVARRFAGAVIMPNTVPPITTAEMAWRYQEEIAEAWDLNIGSFEPLMTLYLTDMLEPREVALRFAKRTAVGVKYYPRGLTTGSDSGVKDPASLWTKGTKPYEVLRALAEQNKVLLLHAADGLDTYGDELDPYEQEKHFIENTLPYIIDAHPTLKISVEHLSTKEGAEFVGKYGGKRLGCSLTAHHLMIDRRDVFRGGFHPHMHWWPIIQPQEHKEALRDLAREGPPFVWLGSDSAPHPIGKKETRCCIGGVLTAHAGIEFYTDVFEEIGILDKLEQFSSVNGPSFFGIEPSKEQITLVREEWKIEKPFFVAKLGTPLSKTEEVIPFRLGETVRWKLL</sequence>
<accession>A0A0G1XW46</accession>
<dbReference type="GO" id="GO:0005737">
    <property type="term" value="C:cytoplasm"/>
    <property type="evidence" value="ECO:0007669"/>
    <property type="project" value="TreeGrafter"/>
</dbReference>
<keyword evidence="3 6" id="KW-0378">Hydrolase</keyword>
<dbReference type="GO" id="GO:0006207">
    <property type="term" value="P:'de novo' pyrimidine nucleobase biosynthetic process"/>
    <property type="evidence" value="ECO:0007669"/>
    <property type="project" value="TreeGrafter"/>
</dbReference>